<reference evidence="1 2" key="1">
    <citation type="journal article" date="2018" name="Cell">
        <title>The Chara Genome: Secondary Complexity and Implications for Plant Terrestrialization.</title>
        <authorList>
            <person name="Nishiyama T."/>
            <person name="Sakayama H."/>
            <person name="Vries J.D."/>
            <person name="Buschmann H."/>
            <person name="Saint-Marcoux D."/>
            <person name="Ullrich K.K."/>
            <person name="Haas F.B."/>
            <person name="Vanderstraeten L."/>
            <person name="Becker D."/>
            <person name="Lang D."/>
            <person name="Vosolsobe S."/>
            <person name="Rombauts S."/>
            <person name="Wilhelmsson P.K.I."/>
            <person name="Janitza P."/>
            <person name="Kern R."/>
            <person name="Heyl A."/>
            <person name="Rumpler F."/>
            <person name="Villalobos L.I.A.C."/>
            <person name="Clay J.M."/>
            <person name="Skokan R."/>
            <person name="Toyoda A."/>
            <person name="Suzuki Y."/>
            <person name="Kagoshima H."/>
            <person name="Schijlen E."/>
            <person name="Tajeshwar N."/>
            <person name="Catarino B."/>
            <person name="Hetherington A.J."/>
            <person name="Saltykova A."/>
            <person name="Bonnot C."/>
            <person name="Breuninger H."/>
            <person name="Symeonidi A."/>
            <person name="Radhakrishnan G.V."/>
            <person name="Van Nieuwerburgh F."/>
            <person name="Deforce D."/>
            <person name="Chang C."/>
            <person name="Karol K.G."/>
            <person name="Hedrich R."/>
            <person name="Ulvskov P."/>
            <person name="Glockner G."/>
            <person name="Delwiche C.F."/>
            <person name="Petrasek J."/>
            <person name="Van de Peer Y."/>
            <person name="Friml J."/>
            <person name="Beilby M."/>
            <person name="Dolan L."/>
            <person name="Kohara Y."/>
            <person name="Sugano S."/>
            <person name="Fujiyama A."/>
            <person name="Delaux P.-M."/>
            <person name="Quint M."/>
            <person name="TheiBen G."/>
            <person name="Hagemann M."/>
            <person name="Harholt J."/>
            <person name="Dunand C."/>
            <person name="Zachgo S."/>
            <person name="Langdale J."/>
            <person name="Maumus F."/>
            <person name="Straeten D.V.D."/>
            <person name="Gould S.B."/>
            <person name="Rensing S.A."/>
        </authorList>
    </citation>
    <scope>NUCLEOTIDE SEQUENCE [LARGE SCALE GENOMIC DNA]</scope>
    <source>
        <strain evidence="1 2">S276</strain>
    </source>
</reference>
<dbReference type="EMBL" id="BFEA01000770">
    <property type="protein sequence ID" value="GBG89914.1"/>
    <property type="molecule type" value="Genomic_DNA"/>
</dbReference>
<dbReference type="AlphaFoldDB" id="A0A388M5Q0"/>
<accession>A0A388M5Q0</accession>
<keyword evidence="2" id="KW-1185">Reference proteome</keyword>
<protein>
    <submittedName>
        <fullName evidence="1">Uncharacterized protein</fullName>
    </submittedName>
</protein>
<name>A0A388M5Q0_CHABU</name>
<dbReference type="Gramene" id="GBG89914">
    <property type="protein sequence ID" value="GBG89914"/>
    <property type="gene ID" value="CBR_g49764"/>
</dbReference>
<gene>
    <name evidence="1" type="ORF">CBR_g49764</name>
</gene>
<dbReference type="Proteomes" id="UP000265515">
    <property type="component" value="Unassembled WGS sequence"/>
</dbReference>
<sequence>MESLANDLEKSRFNVTISSQIHDHVLQESFPDEQKNPWKLTIRLKEFKQELPHVTAELNSAIEAKRRLINMFEQNFADFCRNLDSLQKQVGFPVSCEITEMEDCLEDVKEVLGSACSQESFCIPLVARASDKPTEESS</sequence>
<dbReference type="Gene3D" id="6.10.250.1380">
    <property type="match status" value="1"/>
</dbReference>
<evidence type="ECO:0000313" key="2">
    <source>
        <dbReference type="Proteomes" id="UP000265515"/>
    </source>
</evidence>
<comment type="caution">
    <text evidence="1">The sequence shown here is derived from an EMBL/GenBank/DDBJ whole genome shotgun (WGS) entry which is preliminary data.</text>
</comment>
<proteinExistence type="predicted"/>
<evidence type="ECO:0000313" key="1">
    <source>
        <dbReference type="EMBL" id="GBG89914.1"/>
    </source>
</evidence>
<organism evidence="1 2">
    <name type="scientific">Chara braunii</name>
    <name type="common">Braun's stonewort</name>
    <dbReference type="NCBI Taxonomy" id="69332"/>
    <lineage>
        <taxon>Eukaryota</taxon>
        <taxon>Viridiplantae</taxon>
        <taxon>Streptophyta</taxon>
        <taxon>Charophyceae</taxon>
        <taxon>Charales</taxon>
        <taxon>Characeae</taxon>
        <taxon>Chara</taxon>
    </lineage>
</organism>